<name>A0AAV5WIV7_9BILA</name>
<comment type="cofactor">
    <cofactor evidence="1">
        <name>Zn(2+)</name>
        <dbReference type="ChEBI" id="CHEBI:29105"/>
    </cofactor>
</comment>
<dbReference type="Gene3D" id="3.40.390.10">
    <property type="entry name" value="Collagenase (Catalytic Domain)"/>
    <property type="match status" value="1"/>
</dbReference>
<evidence type="ECO:0000259" key="9">
    <source>
        <dbReference type="Pfam" id="PF05649"/>
    </source>
</evidence>
<comment type="caution">
    <text evidence="10">The sequence shown here is derived from an EMBL/GenBank/DDBJ whole genome shotgun (WGS) entry which is preliminary data.</text>
</comment>
<dbReference type="PROSITE" id="PS51885">
    <property type="entry name" value="NEPRILYSIN"/>
    <property type="match status" value="1"/>
</dbReference>
<evidence type="ECO:0000256" key="7">
    <source>
        <dbReference type="ARBA" id="ARBA00023049"/>
    </source>
</evidence>
<keyword evidence="5" id="KW-0378">Hydrolase</keyword>
<keyword evidence="7" id="KW-0482">Metalloprotease</keyword>
<evidence type="ECO:0000256" key="5">
    <source>
        <dbReference type="ARBA" id="ARBA00022801"/>
    </source>
</evidence>
<feature type="domain" description="Peptidase M13 N-terminal" evidence="9">
    <location>
        <begin position="86"/>
        <end position="528"/>
    </location>
</feature>
<dbReference type="GO" id="GO:0016485">
    <property type="term" value="P:protein processing"/>
    <property type="evidence" value="ECO:0007669"/>
    <property type="project" value="TreeGrafter"/>
</dbReference>
<keyword evidence="6" id="KW-0862">Zinc</keyword>
<dbReference type="PANTHER" id="PTHR11733">
    <property type="entry name" value="ZINC METALLOPROTEASE FAMILY M13 NEPRILYSIN-RELATED"/>
    <property type="match status" value="1"/>
</dbReference>
<keyword evidence="4" id="KW-0479">Metal-binding</keyword>
<reference evidence="10" key="1">
    <citation type="submission" date="2023-10" db="EMBL/GenBank/DDBJ databases">
        <title>Genome assembly of Pristionchus species.</title>
        <authorList>
            <person name="Yoshida K."/>
            <person name="Sommer R.J."/>
        </authorList>
    </citation>
    <scope>NUCLEOTIDE SEQUENCE</scope>
    <source>
        <strain evidence="10">RS5133</strain>
    </source>
</reference>
<proteinExistence type="inferred from homology"/>
<dbReference type="Pfam" id="PF05649">
    <property type="entry name" value="Peptidase_M13_N"/>
    <property type="match status" value="1"/>
</dbReference>
<dbReference type="GO" id="GO:0005886">
    <property type="term" value="C:plasma membrane"/>
    <property type="evidence" value="ECO:0007669"/>
    <property type="project" value="TreeGrafter"/>
</dbReference>
<evidence type="ECO:0000256" key="2">
    <source>
        <dbReference type="ARBA" id="ARBA00007357"/>
    </source>
</evidence>
<dbReference type="GO" id="GO:0046872">
    <property type="term" value="F:metal ion binding"/>
    <property type="evidence" value="ECO:0007669"/>
    <property type="project" value="UniProtKB-KW"/>
</dbReference>
<feature type="domain" description="Peptidase M13 C-terminal" evidence="8">
    <location>
        <begin position="600"/>
        <end position="824"/>
    </location>
</feature>
<gene>
    <name evidence="10" type="ORF">PFISCL1PPCAC_23326</name>
</gene>
<feature type="non-terminal residue" evidence="10">
    <location>
        <position position="1"/>
    </location>
</feature>
<evidence type="ECO:0000256" key="4">
    <source>
        <dbReference type="ARBA" id="ARBA00022723"/>
    </source>
</evidence>
<dbReference type="InterPro" id="IPR000718">
    <property type="entry name" value="Peptidase_M13"/>
</dbReference>
<dbReference type="Proteomes" id="UP001432322">
    <property type="component" value="Unassembled WGS sequence"/>
</dbReference>
<accession>A0AAV5WIV7</accession>
<keyword evidence="11" id="KW-1185">Reference proteome</keyword>
<sequence>AMSKLLGFNLVLALATCGVAIASLVFSILIFNQVGTPAAPVDPVVPPSPQPVNKPGCALPGKVSTDPLFKAAADNLLRGVDRSIDPCNDFYSYSCQSWINNKDTPTGPAGESQNRINLQIADYLDNLNVKKATNTEKIAKKAYELCSDSMTEVPSQEMLQGRIDEVQKDLLDYVQFPLFGFAAVDNSTDALFRKIGRTERQFLTSILLGSGASVNYKDINRIAIYTDQPGLNYPRSNYVEPKFINVMQDYADELKNILMDYAVMIGRPAKCANFDKSDDCITEFAQWVVNMEVQIALASWDDSEMRNVKQQYNPFTISSVTKKFFKSVPIDSYIMELTAGDGIRPDPFDTKIVIGQPSYFTWLDSLIDSQAVTNDQFTNYLAVLFLADTADYHMLGGRMRSKRRQADGPGAPLRGLDAVHPSSIRKGRGARKLSYKPSFAALADQVPDGIRYYCVEMLLVYLPYAPGYIYVKNLRDDKYAVQEDVRNQTRRIVAAFSDMIDSLDWMDDKGKRDSHEKSKQLLQNIGWPDWFEPFDATSDNVVDDYNVDYLPILDDNTTTYWDASKIMKGGMETREFWRMLTQRGTDQIRGNFLQSPAMVNAWYQPERNSITFPLANMAPPYYSLNYPQAYNYAGQGGTGGHELTHGYDDEGVQFGPDGMLATCDFTHCGILDDYSRQGFSDMAQCVVQQFSMQCCPVKTGNVRCANGANSQGENIADIGGQQAAYRAYQAYINDDPSEGGRGGEPEELLPGLEDLTPNQVFWLSYGFSWCTKKTQQQIAHQLETDVHAPGICRVNQVFQDIPQFGRDFKCKRGNPLYPQDDDRCKVWVGF</sequence>
<dbReference type="PANTHER" id="PTHR11733:SF188">
    <property type="entry name" value="NEPRILYSIN"/>
    <property type="match status" value="1"/>
</dbReference>
<evidence type="ECO:0000256" key="1">
    <source>
        <dbReference type="ARBA" id="ARBA00001947"/>
    </source>
</evidence>
<protein>
    <recommendedName>
        <fullName evidence="12">Peptidase</fullName>
    </recommendedName>
</protein>
<dbReference type="Gene3D" id="1.10.1380.10">
    <property type="entry name" value="Neutral endopeptidase , domain2"/>
    <property type="match status" value="1"/>
</dbReference>
<comment type="similarity">
    <text evidence="2">Belongs to the peptidase M13 family.</text>
</comment>
<evidence type="ECO:0008006" key="12">
    <source>
        <dbReference type="Google" id="ProtNLM"/>
    </source>
</evidence>
<dbReference type="SUPFAM" id="SSF55486">
    <property type="entry name" value="Metalloproteases ('zincins'), catalytic domain"/>
    <property type="match status" value="1"/>
</dbReference>
<keyword evidence="3" id="KW-0645">Protease</keyword>
<dbReference type="PRINTS" id="PR00786">
    <property type="entry name" value="NEPRILYSIN"/>
</dbReference>
<evidence type="ECO:0000256" key="6">
    <source>
        <dbReference type="ARBA" id="ARBA00022833"/>
    </source>
</evidence>
<dbReference type="Pfam" id="PF01431">
    <property type="entry name" value="Peptidase_M13"/>
    <property type="match status" value="1"/>
</dbReference>
<dbReference type="AlphaFoldDB" id="A0AAV5WIV7"/>
<organism evidence="10 11">
    <name type="scientific">Pristionchus fissidentatus</name>
    <dbReference type="NCBI Taxonomy" id="1538716"/>
    <lineage>
        <taxon>Eukaryota</taxon>
        <taxon>Metazoa</taxon>
        <taxon>Ecdysozoa</taxon>
        <taxon>Nematoda</taxon>
        <taxon>Chromadorea</taxon>
        <taxon>Rhabditida</taxon>
        <taxon>Rhabditina</taxon>
        <taxon>Diplogasteromorpha</taxon>
        <taxon>Diplogasteroidea</taxon>
        <taxon>Neodiplogasteridae</taxon>
        <taxon>Pristionchus</taxon>
    </lineage>
</organism>
<dbReference type="InterPro" id="IPR018497">
    <property type="entry name" value="Peptidase_M13_C"/>
</dbReference>
<evidence type="ECO:0000256" key="3">
    <source>
        <dbReference type="ARBA" id="ARBA00022670"/>
    </source>
</evidence>
<dbReference type="CDD" id="cd08662">
    <property type="entry name" value="M13"/>
    <property type="match status" value="1"/>
</dbReference>
<evidence type="ECO:0000313" key="10">
    <source>
        <dbReference type="EMBL" id="GMT32029.1"/>
    </source>
</evidence>
<evidence type="ECO:0000313" key="11">
    <source>
        <dbReference type="Proteomes" id="UP001432322"/>
    </source>
</evidence>
<dbReference type="GO" id="GO:0004222">
    <property type="term" value="F:metalloendopeptidase activity"/>
    <property type="evidence" value="ECO:0007669"/>
    <property type="project" value="InterPro"/>
</dbReference>
<evidence type="ECO:0000259" key="8">
    <source>
        <dbReference type="Pfam" id="PF01431"/>
    </source>
</evidence>
<dbReference type="InterPro" id="IPR024079">
    <property type="entry name" value="MetalloPept_cat_dom_sf"/>
</dbReference>
<dbReference type="EMBL" id="BTSY01000006">
    <property type="protein sequence ID" value="GMT32029.1"/>
    <property type="molecule type" value="Genomic_DNA"/>
</dbReference>
<dbReference type="InterPro" id="IPR042089">
    <property type="entry name" value="Peptidase_M13_dom_2"/>
</dbReference>
<dbReference type="InterPro" id="IPR008753">
    <property type="entry name" value="Peptidase_M13_N"/>
</dbReference>